<dbReference type="Pfam" id="PF14430">
    <property type="entry name" value="Imm1"/>
    <property type="match status" value="1"/>
</dbReference>
<name>A0ABN1VZW5_9ACTN</name>
<comment type="caution">
    <text evidence="1">The sequence shown here is derived from an EMBL/GenBank/DDBJ whole genome shotgun (WGS) entry which is preliminary data.</text>
</comment>
<dbReference type="InterPro" id="IPR025680">
    <property type="entry name" value="DddI"/>
</dbReference>
<dbReference type="Proteomes" id="UP001500037">
    <property type="component" value="Unassembled WGS sequence"/>
</dbReference>
<proteinExistence type="predicted"/>
<dbReference type="EMBL" id="BAAALF010000023">
    <property type="protein sequence ID" value="GAA1228846.1"/>
    <property type="molecule type" value="Genomic_DNA"/>
</dbReference>
<reference evidence="1 2" key="1">
    <citation type="journal article" date="2019" name="Int. J. Syst. Evol. Microbiol.">
        <title>The Global Catalogue of Microorganisms (GCM) 10K type strain sequencing project: providing services to taxonomists for standard genome sequencing and annotation.</title>
        <authorList>
            <consortium name="The Broad Institute Genomics Platform"/>
            <consortium name="The Broad Institute Genome Sequencing Center for Infectious Disease"/>
            <person name="Wu L."/>
            <person name="Ma J."/>
        </authorList>
    </citation>
    <scope>NUCLEOTIDE SEQUENCE [LARGE SCALE GENOMIC DNA]</scope>
    <source>
        <strain evidence="1 2">JCM 13004</strain>
    </source>
</reference>
<gene>
    <name evidence="1" type="ORF">GCM10009665_19090</name>
</gene>
<protein>
    <recommendedName>
        <fullName evidence="3">Immunity protein Imm1</fullName>
    </recommendedName>
</protein>
<dbReference type="RefSeq" id="WP_344440834.1">
    <property type="nucleotide sequence ID" value="NZ_BAAALF010000023.1"/>
</dbReference>
<accession>A0ABN1VZW5</accession>
<evidence type="ECO:0000313" key="2">
    <source>
        <dbReference type="Proteomes" id="UP001500037"/>
    </source>
</evidence>
<organism evidence="1 2">
    <name type="scientific">Kitasatospora nipponensis</name>
    <dbReference type="NCBI Taxonomy" id="258049"/>
    <lineage>
        <taxon>Bacteria</taxon>
        <taxon>Bacillati</taxon>
        <taxon>Actinomycetota</taxon>
        <taxon>Actinomycetes</taxon>
        <taxon>Kitasatosporales</taxon>
        <taxon>Streptomycetaceae</taxon>
        <taxon>Kitasatospora</taxon>
    </lineage>
</organism>
<sequence length="185" mass="20288">MLLNVHVGGQWRHGETPEEKSRLISEVFGILEEKGSGGPDWRPGEIAWFSFSEQPYGADSWPDNCLAVSVNASSGYGGLVWFFNGGKSGRKGGVYDRTWVSDNPAPPDFDPRVVSDPGHPLFHDPASTLPVAQVRRAVEEYGHNGTGDRPECIGWIGGGMSGQRDDREPVIDTVEEPEIDWDSIH</sequence>
<evidence type="ECO:0008006" key="3">
    <source>
        <dbReference type="Google" id="ProtNLM"/>
    </source>
</evidence>
<keyword evidence="2" id="KW-1185">Reference proteome</keyword>
<evidence type="ECO:0000313" key="1">
    <source>
        <dbReference type="EMBL" id="GAA1228846.1"/>
    </source>
</evidence>